<dbReference type="HAMAP" id="MF_00156">
    <property type="entry name" value="PanB"/>
    <property type="match status" value="1"/>
</dbReference>
<comment type="caution">
    <text evidence="11">The sequence shown here is derived from an EMBL/GenBank/DDBJ whole genome shotgun (WGS) entry which is preliminary data.</text>
</comment>
<feature type="binding site" evidence="7 9">
    <location>
        <position position="85"/>
    </location>
    <ligand>
        <name>3-methyl-2-oxobutanoate</name>
        <dbReference type="ChEBI" id="CHEBI:11851"/>
    </ligand>
</feature>
<comment type="pathway">
    <text evidence="1 7">Cofactor biosynthesis; (R)-pantothenate biosynthesis; (R)-pantoate from 3-methyl-2-oxobutanoate: step 1/2.</text>
</comment>
<evidence type="ECO:0000313" key="11">
    <source>
        <dbReference type="EMBL" id="MCR1822206.1"/>
    </source>
</evidence>
<dbReference type="GO" id="GO:0003864">
    <property type="term" value="F:3-methyl-2-oxobutanoate hydroxymethyltransferase activity"/>
    <property type="evidence" value="ECO:0007669"/>
    <property type="project" value="UniProtKB-UniRule"/>
</dbReference>
<dbReference type="GO" id="GO:0000287">
    <property type="term" value="F:magnesium ion binding"/>
    <property type="evidence" value="ECO:0007669"/>
    <property type="project" value="TreeGrafter"/>
</dbReference>
<dbReference type="PANTHER" id="PTHR20881">
    <property type="entry name" value="3-METHYL-2-OXOBUTANOATE HYDROXYMETHYLTRANSFERASE"/>
    <property type="match status" value="1"/>
</dbReference>
<feature type="binding site" evidence="7 10">
    <location>
        <position position="117"/>
    </location>
    <ligand>
        <name>Mg(2+)</name>
        <dbReference type="ChEBI" id="CHEBI:18420"/>
    </ligand>
</feature>
<name>A0A9X2M9R7_9FIRM</name>
<dbReference type="GO" id="GO:0005737">
    <property type="term" value="C:cytoplasm"/>
    <property type="evidence" value="ECO:0007669"/>
    <property type="project" value="UniProtKB-SubCell"/>
</dbReference>
<dbReference type="NCBIfam" id="NF001452">
    <property type="entry name" value="PRK00311.1"/>
    <property type="match status" value="1"/>
</dbReference>
<evidence type="ECO:0000256" key="7">
    <source>
        <dbReference type="HAMAP-Rule" id="MF_00156"/>
    </source>
</evidence>
<evidence type="ECO:0000313" key="12">
    <source>
        <dbReference type="Proteomes" id="UP001140817"/>
    </source>
</evidence>
<evidence type="ECO:0000256" key="9">
    <source>
        <dbReference type="PIRSR" id="PIRSR000388-2"/>
    </source>
</evidence>
<dbReference type="PANTHER" id="PTHR20881:SF0">
    <property type="entry name" value="3-METHYL-2-OXOBUTANOATE HYDROXYMETHYLTRANSFERASE"/>
    <property type="match status" value="1"/>
</dbReference>
<keyword evidence="12" id="KW-1185">Reference proteome</keyword>
<feature type="binding site" evidence="7 10">
    <location>
        <position position="46"/>
    </location>
    <ligand>
        <name>Mg(2+)</name>
        <dbReference type="ChEBI" id="CHEBI:18420"/>
    </ligand>
</feature>
<evidence type="ECO:0000256" key="8">
    <source>
        <dbReference type="PIRSR" id="PIRSR000388-1"/>
    </source>
</evidence>
<dbReference type="EC" id="2.1.2.11" evidence="7"/>
<comment type="similarity">
    <text evidence="2 7">Belongs to the PanB family.</text>
</comment>
<keyword evidence="5 7" id="KW-0808">Transferase</keyword>
<dbReference type="FunFam" id="3.20.20.60:FF:000003">
    <property type="entry name" value="3-methyl-2-oxobutanoate hydroxymethyltransferase"/>
    <property type="match status" value="1"/>
</dbReference>
<dbReference type="PIRSF" id="PIRSF000388">
    <property type="entry name" value="Pantoate_hydroxy_MeTrfase"/>
    <property type="match status" value="1"/>
</dbReference>
<dbReference type="AlphaFoldDB" id="A0A9X2M9R7"/>
<evidence type="ECO:0000256" key="2">
    <source>
        <dbReference type="ARBA" id="ARBA00008676"/>
    </source>
</evidence>
<evidence type="ECO:0000256" key="3">
    <source>
        <dbReference type="ARBA" id="ARBA00011424"/>
    </source>
</evidence>
<comment type="subcellular location">
    <subcellularLocation>
        <location evidence="7">Cytoplasm</location>
    </subcellularLocation>
</comment>
<dbReference type="NCBIfam" id="TIGR00222">
    <property type="entry name" value="panB"/>
    <property type="match status" value="1"/>
</dbReference>
<comment type="cofactor">
    <cofactor evidence="7 10">
        <name>Mg(2+)</name>
        <dbReference type="ChEBI" id="CHEBI:18420"/>
    </cofactor>
    <text evidence="7 10">Binds 1 Mg(2+) ion per subunit.</text>
</comment>
<feature type="binding site" evidence="7 9">
    <location>
        <position position="115"/>
    </location>
    <ligand>
        <name>3-methyl-2-oxobutanoate</name>
        <dbReference type="ChEBI" id="CHEBI:11851"/>
    </ligand>
</feature>
<dbReference type="Gene3D" id="3.20.20.60">
    <property type="entry name" value="Phosphoenolpyruvate-binding domains"/>
    <property type="match status" value="1"/>
</dbReference>
<dbReference type="RefSeq" id="WP_074078841.1">
    <property type="nucleotide sequence ID" value="NZ_JANKBY010000041.1"/>
</dbReference>
<keyword evidence="7 10" id="KW-0460">Magnesium</keyword>
<reference evidence="11" key="1">
    <citation type="submission" date="2022-07" db="EMBL/GenBank/DDBJ databases">
        <title>Enhanced cultured diversity of the mouse gut microbiota enables custom-made synthetic communities.</title>
        <authorList>
            <person name="Afrizal A."/>
        </authorList>
    </citation>
    <scope>NUCLEOTIDE SEQUENCE</scope>
    <source>
        <strain evidence="11">DSM 29186</strain>
    </source>
</reference>
<evidence type="ECO:0000256" key="5">
    <source>
        <dbReference type="ARBA" id="ARBA00022679"/>
    </source>
</evidence>
<dbReference type="EMBL" id="JANKBY010000041">
    <property type="protein sequence ID" value="MCR1822206.1"/>
    <property type="molecule type" value="Genomic_DNA"/>
</dbReference>
<dbReference type="GO" id="GO:0015940">
    <property type="term" value="P:pantothenate biosynthetic process"/>
    <property type="evidence" value="ECO:0007669"/>
    <property type="project" value="UniProtKB-UniRule"/>
</dbReference>
<dbReference type="InterPro" id="IPR003700">
    <property type="entry name" value="Pantoate_hydroxy_MeTrfase"/>
</dbReference>
<proteinExistence type="inferred from homology"/>
<accession>A0A9X2M9R7</accession>
<gene>
    <name evidence="7 11" type="primary">panB</name>
    <name evidence="11" type="ORF">NSA58_05340</name>
</gene>
<dbReference type="CDD" id="cd06557">
    <property type="entry name" value="KPHMT-like"/>
    <property type="match status" value="1"/>
</dbReference>
<feature type="binding site" evidence="7 10">
    <location>
        <position position="85"/>
    </location>
    <ligand>
        <name>Mg(2+)</name>
        <dbReference type="ChEBI" id="CHEBI:18420"/>
    </ligand>
</feature>
<evidence type="ECO:0000256" key="4">
    <source>
        <dbReference type="ARBA" id="ARBA00022655"/>
    </source>
</evidence>
<dbReference type="Pfam" id="PF02548">
    <property type="entry name" value="Pantoate_transf"/>
    <property type="match status" value="1"/>
</dbReference>
<comment type="catalytic activity">
    <reaction evidence="7">
        <text>(6R)-5,10-methylene-5,6,7,8-tetrahydrofolate + 3-methyl-2-oxobutanoate + H2O = 2-dehydropantoate + (6S)-5,6,7,8-tetrahydrofolate</text>
        <dbReference type="Rhea" id="RHEA:11824"/>
        <dbReference type="ChEBI" id="CHEBI:11561"/>
        <dbReference type="ChEBI" id="CHEBI:11851"/>
        <dbReference type="ChEBI" id="CHEBI:15377"/>
        <dbReference type="ChEBI" id="CHEBI:15636"/>
        <dbReference type="ChEBI" id="CHEBI:57453"/>
        <dbReference type="EC" id="2.1.2.11"/>
    </reaction>
</comment>
<keyword evidence="7 10" id="KW-0479">Metal-binding</keyword>
<dbReference type="SUPFAM" id="SSF51621">
    <property type="entry name" value="Phosphoenolpyruvate/pyruvate domain"/>
    <property type="match status" value="1"/>
</dbReference>
<feature type="binding site" evidence="7 9">
    <location>
        <begin position="46"/>
        <end position="47"/>
    </location>
    <ligand>
        <name>3-methyl-2-oxobutanoate</name>
        <dbReference type="ChEBI" id="CHEBI:11851"/>
    </ligand>
</feature>
<comment type="function">
    <text evidence="6 7">Catalyzes the reversible reaction in which hydroxymethyl group from 5,10-methylenetetrahydrofolate is transferred onto alpha-ketoisovalerate to form ketopantoate.</text>
</comment>
<feature type="active site" description="Proton acceptor" evidence="7 8">
    <location>
        <position position="184"/>
    </location>
</feature>
<organism evidence="11 12">
    <name type="scientific">Terrisporobacter muris</name>
    <dbReference type="NCBI Taxonomy" id="2963284"/>
    <lineage>
        <taxon>Bacteria</taxon>
        <taxon>Bacillati</taxon>
        <taxon>Bacillota</taxon>
        <taxon>Clostridia</taxon>
        <taxon>Peptostreptococcales</taxon>
        <taxon>Peptostreptococcaceae</taxon>
        <taxon>Terrisporobacter</taxon>
    </lineage>
</organism>
<evidence type="ECO:0000256" key="10">
    <source>
        <dbReference type="PIRSR" id="PIRSR000388-3"/>
    </source>
</evidence>
<dbReference type="InterPro" id="IPR015813">
    <property type="entry name" value="Pyrv/PenolPyrv_kinase-like_dom"/>
</dbReference>
<protein>
    <recommendedName>
        <fullName evidence="7">3-methyl-2-oxobutanoate hydroxymethyltransferase</fullName>
        <ecNumber evidence="7">2.1.2.11</ecNumber>
    </recommendedName>
    <alternativeName>
        <fullName evidence="7">Ketopantoate hydroxymethyltransferase</fullName>
        <shortName evidence="7">KPHMT</shortName>
    </alternativeName>
</protein>
<comment type="subunit">
    <text evidence="3 7">Homodecamer; pentamer of dimers.</text>
</comment>
<evidence type="ECO:0000256" key="1">
    <source>
        <dbReference type="ARBA" id="ARBA00005033"/>
    </source>
</evidence>
<dbReference type="Proteomes" id="UP001140817">
    <property type="component" value="Unassembled WGS sequence"/>
</dbReference>
<dbReference type="InterPro" id="IPR040442">
    <property type="entry name" value="Pyrv_kinase-like_dom_sf"/>
</dbReference>
<sequence>MKKKVSVLDMKKMKQEGKKFTMVTAYDYTSASIVDSSTAELILVGDSLGMVMLGYDSTTGVTIEEMIHHIRPVVKGAPNTFIVGDMPFGSYNVSVEEAIKNSNRIMKEAGCDCIKLEGGVEFADTIEAIVKAGIPVMAHLGLTPQTTAQLGGFKVQGKDLKTAQKLIKDIKAVAKAGAFAAVVECVPSQVAKLMSESVDIPIIGIGAGPDVDAQVLVTQDMMGMYDKFTPKFVKKYSNIRDIMIKAYDEFNEEVKEGSFPSPEYSFNINVEGIE</sequence>
<keyword evidence="7" id="KW-0963">Cytoplasm</keyword>
<evidence type="ECO:0000256" key="6">
    <source>
        <dbReference type="ARBA" id="ARBA00056497"/>
    </source>
</evidence>
<keyword evidence="4 7" id="KW-0566">Pantothenate biosynthesis</keyword>